<dbReference type="GO" id="GO:0005524">
    <property type="term" value="F:ATP binding"/>
    <property type="evidence" value="ECO:0007669"/>
    <property type="project" value="UniProtKB-KW"/>
</dbReference>
<dbReference type="SUPFAM" id="SSF52540">
    <property type="entry name" value="P-loop containing nucleoside triphosphate hydrolases"/>
    <property type="match status" value="1"/>
</dbReference>
<evidence type="ECO:0000313" key="8">
    <source>
        <dbReference type="Proteomes" id="UP000185999"/>
    </source>
</evidence>
<dbReference type="STRING" id="619304.SAMN05421760_103271"/>
<dbReference type="PROSITE" id="PS50893">
    <property type="entry name" value="ABC_TRANSPORTER_2"/>
    <property type="match status" value="1"/>
</dbReference>
<feature type="domain" description="ABC transporter" evidence="6">
    <location>
        <begin position="2"/>
        <end position="243"/>
    </location>
</feature>
<keyword evidence="8" id="KW-1185">Reference proteome</keyword>
<keyword evidence="3" id="KW-0547">Nucleotide-binding</keyword>
<reference evidence="8" key="1">
    <citation type="submission" date="2017-01" db="EMBL/GenBank/DDBJ databases">
        <authorList>
            <person name="Varghese N."/>
            <person name="Submissions S."/>
        </authorList>
    </citation>
    <scope>NUCLEOTIDE SEQUENCE [LARGE SCALE GENOMIC DNA]</scope>
    <source>
        <strain evidence="8">DSM 22306</strain>
    </source>
</reference>
<dbReference type="SMART" id="SM00382">
    <property type="entry name" value="AAA"/>
    <property type="match status" value="1"/>
</dbReference>
<dbReference type="Gene3D" id="3.40.50.300">
    <property type="entry name" value="P-loop containing nucleotide triphosphate hydrolases"/>
    <property type="match status" value="1"/>
</dbReference>
<name>A0A1N7L6J7_9GAMM</name>
<dbReference type="PROSITE" id="PS00211">
    <property type="entry name" value="ABC_TRANSPORTER_1"/>
    <property type="match status" value="1"/>
</dbReference>
<accession>A0A1N7L6J7</accession>
<dbReference type="InterPro" id="IPR003593">
    <property type="entry name" value="AAA+_ATPase"/>
</dbReference>
<protein>
    <submittedName>
        <fullName evidence="7">Putative ABC transport system ATP-binding protein</fullName>
    </submittedName>
</protein>
<dbReference type="PANTHER" id="PTHR42798">
    <property type="entry name" value="LIPOPROTEIN-RELEASING SYSTEM ATP-BINDING PROTEIN LOLD"/>
    <property type="match status" value="1"/>
</dbReference>
<feature type="region of interest" description="Disordered" evidence="5">
    <location>
        <begin position="226"/>
        <end position="246"/>
    </location>
</feature>
<dbReference type="Pfam" id="PF00005">
    <property type="entry name" value="ABC_tran"/>
    <property type="match status" value="1"/>
</dbReference>
<dbReference type="GO" id="GO:0016887">
    <property type="term" value="F:ATP hydrolysis activity"/>
    <property type="evidence" value="ECO:0007669"/>
    <property type="project" value="InterPro"/>
</dbReference>
<evidence type="ECO:0000256" key="5">
    <source>
        <dbReference type="SAM" id="MobiDB-lite"/>
    </source>
</evidence>
<organism evidence="7 8">
    <name type="scientific">Neptunomonas antarctica</name>
    <dbReference type="NCBI Taxonomy" id="619304"/>
    <lineage>
        <taxon>Bacteria</taxon>
        <taxon>Pseudomonadati</taxon>
        <taxon>Pseudomonadota</taxon>
        <taxon>Gammaproteobacteria</taxon>
        <taxon>Oceanospirillales</taxon>
        <taxon>Oceanospirillaceae</taxon>
        <taxon>Neptunomonas</taxon>
    </lineage>
</organism>
<sequence>MLQINTLSKSYIDADETRFILCDLTLKIEQGESLSIQGASGSGKSTLLHLIAALDKPDAGQLLLHKTDSDWCDIAQFSESEADLYRQQHIGLIFQKFNLIDCISVADNVYLPARINKQVDAPYIQHLMQVLDITRHQHKFPHQLSGGEQQRVAIARALSHKPKMLLADEPTGNLDSKNSDIVSRLLVETCRTHNTSLLMVTHSHKVAQLTQRQFVLEDGQLVETQNSIAQSNGSGGVFQDNTHRNA</sequence>
<evidence type="ECO:0000256" key="3">
    <source>
        <dbReference type="ARBA" id="ARBA00022741"/>
    </source>
</evidence>
<gene>
    <name evidence="7" type="ORF">SAMN05421760_103271</name>
</gene>
<dbReference type="EMBL" id="FTOE01000003">
    <property type="protein sequence ID" value="SIS69434.1"/>
    <property type="molecule type" value="Genomic_DNA"/>
</dbReference>
<dbReference type="AlphaFoldDB" id="A0A1N7L6J7"/>
<comment type="similarity">
    <text evidence="1">Belongs to the ABC transporter superfamily.</text>
</comment>
<dbReference type="Proteomes" id="UP000185999">
    <property type="component" value="Unassembled WGS sequence"/>
</dbReference>
<evidence type="ECO:0000259" key="6">
    <source>
        <dbReference type="PROSITE" id="PS50893"/>
    </source>
</evidence>
<evidence type="ECO:0000256" key="2">
    <source>
        <dbReference type="ARBA" id="ARBA00022448"/>
    </source>
</evidence>
<keyword evidence="4 7" id="KW-0067">ATP-binding</keyword>
<dbReference type="InterPro" id="IPR017871">
    <property type="entry name" value="ABC_transporter-like_CS"/>
</dbReference>
<evidence type="ECO:0000256" key="1">
    <source>
        <dbReference type="ARBA" id="ARBA00005417"/>
    </source>
</evidence>
<dbReference type="OrthoDB" id="9802264at2"/>
<evidence type="ECO:0000313" key="7">
    <source>
        <dbReference type="EMBL" id="SIS69434.1"/>
    </source>
</evidence>
<dbReference type="RefSeq" id="WP_076495990.1">
    <property type="nucleotide sequence ID" value="NZ_FTOE01000003.1"/>
</dbReference>
<dbReference type="PANTHER" id="PTHR42798:SF2">
    <property type="entry name" value="ABC TRANSPORTER ATP-BINDING PROTEIN MG467-RELATED"/>
    <property type="match status" value="1"/>
</dbReference>
<proteinExistence type="inferred from homology"/>
<dbReference type="InterPro" id="IPR017911">
    <property type="entry name" value="MacB-like_ATP-bd"/>
</dbReference>
<dbReference type="CDD" id="cd03255">
    <property type="entry name" value="ABC_MJ0796_LolCDE_FtsE"/>
    <property type="match status" value="1"/>
</dbReference>
<dbReference type="InterPro" id="IPR003439">
    <property type="entry name" value="ABC_transporter-like_ATP-bd"/>
</dbReference>
<keyword evidence="2" id="KW-0813">Transport</keyword>
<evidence type="ECO:0000256" key="4">
    <source>
        <dbReference type="ARBA" id="ARBA00022840"/>
    </source>
</evidence>
<dbReference type="InterPro" id="IPR027417">
    <property type="entry name" value="P-loop_NTPase"/>
</dbReference>